<evidence type="ECO:0000313" key="2">
    <source>
        <dbReference type="Proteomes" id="UP000218231"/>
    </source>
</evidence>
<name>A0A2A2JGK3_9BILA</name>
<dbReference type="EMBL" id="LIAE01010445">
    <property type="protein sequence ID" value="PAV60863.1"/>
    <property type="molecule type" value="Genomic_DNA"/>
</dbReference>
<comment type="caution">
    <text evidence="1">The sequence shown here is derived from an EMBL/GenBank/DDBJ whole genome shotgun (WGS) entry which is preliminary data.</text>
</comment>
<keyword evidence="2" id="KW-1185">Reference proteome</keyword>
<dbReference type="Proteomes" id="UP000218231">
    <property type="component" value="Unassembled WGS sequence"/>
</dbReference>
<proteinExistence type="predicted"/>
<reference evidence="1 2" key="1">
    <citation type="journal article" date="2017" name="Curr. Biol.">
        <title>Genome architecture and evolution of a unichromosomal asexual nematode.</title>
        <authorList>
            <person name="Fradin H."/>
            <person name="Zegar C."/>
            <person name="Gutwein M."/>
            <person name="Lucas J."/>
            <person name="Kovtun M."/>
            <person name="Corcoran D."/>
            <person name="Baugh L.R."/>
            <person name="Kiontke K."/>
            <person name="Gunsalus K."/>
            <person name="Fitch D.H."/>
            <person name="Piano F."/>
        </authorList>
    </citation>
    <scope>NUCLEOTIDE SEQUENCE [LARGE SCALE GENOMIC DNA]</scope>
    <source>
        <strain evidence="1">PF1309</strain>
    </source>
</reference>
<sequence>MAFLQSLHTSMALCRVMGSPPAALTTSLHSSIANPPCLKRLSFLANTLKETIQLIHSPEYESISASISESEQILLDHFQLLDRIDEIPVSRTQHRHQSSVGQLTTNCTNQTCNSQTYGWGESPESEGAADFESIRPSLHSCFGRFHTVHANLQIQHS</sequence>
<accession>A0A2A2JGK3</accession>
<organism evidence="1 2">
    <name type="scientific">Diploscapter pachys</name>
    <dbReference type="NCBI Taxonomy" id="2018661"/>
    <lineage>
        <taxon>Eukaryota</taxon>
        <taxon>Metazoa</taxon>
        <taxon>Ecdysozoa</taxon>
        <taxon>Nematoda</taxon>
        <taxon>Chromadorea</taxon>
        <taxon>Rhabditida</taxon>
        <taxon>Rhabditina</taxon>
        <taxon>Rhabditomorpha</taxon>
        <taxon>Rhabditoidea</taxon>
        <taxon>Rhabditidae</taxon>
        <taxon>Diploscapter</taxon>
    </lineage>
</organism>
<gene>
    <name evidence="1" type="ORF">WR25_02274</name>
</gene>
<dbReference type="AlphaFoldDB" id="A0A2A2JGK3"/>
<evidence type="ECO:0000313" key="1">
    <source>
        <dbReference type="EMBL" id="PAV60863.1"/>
    </source>
</evidence>
<protein>
    <submittedName>
        <fullName evidence="1">Uncharacterized protein</fullName>
    </submittedName>
</protein>